<gene>
    <name evidence="2" type="ORF">FSARC_4719</name>
</gene>
<feature type="compositionally biased region" description="Polar residues" evidence="1">
    <location>
        <begin position="50"/>
        <end position="67"/>
    </location>
</feature>
<dbReference type="OrthoDB" id="5106693at2759"/>
<protein>
    <recommendedName>
        <fullName evidence="4">BTB domain-containing protein</fullName>
    </recommendedName>
</protein>
<organism evidence="2 3">
    <name type="scientific">Fusarium sarcochroum</name>
    <dbReference type="NCBI Taxonomy" id="1208366"/>
    <lineage>
        <taxon>Eukaryota</taxon>
        <taxon>Fungi</taxon>
        <taxon>Dikarya</taxon>
        <taxon>Ascomycota</taxon>
        <taxon>Pezizomycotina</taxon>
        <taxon>Sordariomycetes</taxon>
        <taxon>Hypocreomycetidae</taxon>
        <taxon>Hypocreales</taxon>
        <taxon>Nectriaceae</taxon>
        <taxon>Fusarium</taxon>
        <taxon>Fusarium lateritium species complex</taxon>
    </lineage>
</organism>
<comment type="caution">
    <text evidence="2">The sequence shown here is derived from an EMBL/GenBank/DDBJ whole genome shotgun (WGS) entry which is preliminary data.</text>
</comment>
<evidence type="ECO:0008006" key="4">
    <source>
        <dbReference type="Google" id="ProtNLM"/>
    </source>
</evidence>
<sequence>MKSIVYDIDPGGDIELVLHHPNTMKVVPTLNFVNFCPALPVDQAPEEGSGSASRNPNSENHNAGLSNVSSLSEDPSILSSLDDILVGSGDGPVEVRMRASSSHLKLASPILKSILSLNGGHAIRSARSLRELPVYNWDAKALAIVLNVIHGRNQQVPRKINLELMAHVATVVEHYQCAESLQLSAEMWYSMADKPPTELSKESVI</sequence>
<feature type="region of interest" description="Disordered" evidence="1">
    <location>
        <begin position="43"/>
        <end position="71"/>
    </location>
</feature>
<accession>A0A8H4XB69</accession>
<name>A0A8H4XB69_9HYPO</name>
<evidence type="ECO:0000313" key="3">
    <source>
        <dbReference type="Proteomes" id="UP000622797"/>
    </source>
</evidence>
<reference evidence="2" key="2">
    <citation type="submission" date="2020-05" db="EMBL/GenBank/DDBJ databases">
        <authorList>
            <person name="Kim H.-S."/>
            <person name="Proctor R.H."/>
            <person name="Brown D.W."/>
        </authorList>
    </citation>
    <scope>NUCLEOTIDE SEQUENCE</scope>
    <source>
        <strain evidence="2">NRRL 20472</strain>
    </source>
</reference>
<dbReference type="Proteomes" id="UP000622797">
    <property type="component" value="Unassembled WGS sequence"/>
</dbReference>
<keyword evidence="3" id="KW-1185">Reference proteome</keyword>
<evidence type="ECO:0000256" key="1">
    <source>
        <dbReference type="SAM" id="MobiDB-lite"/>
    </source>
</evidence>
<proteinExistence type="predicted"/>
<reference evidence="2" key="1">
    <citation type="journal article" date="2020" name="BMC Genomics">
        <title>Correction to: Identification and distribution of gene clusters required for synthesis of sphingolipid metabolism inhibitors in diverse species of the filamentous fungus Fusarium.</title>
        <authorList>
            <person name="Kim H.S."/>
            <person name="Lohmar J.M."/>
            <person name="Busman M."/>
            <person name="Brown D.W."/>
            <person name="Naumann T.A."/>
            <person name="Divon H.H."/>
            <person name="Lysoe E."/>
            <person name="Uhlig S."/>
            <person name="Proctor R.H."/>
        </authorList>
    </citation>
    <scope>NUCLEOTIDE SEQUENCE</scope>
    <source>
        <strain evidence="2">NRRL 20472</strain>
    </source>
</reference>
<dbReference type="EMBL" id="JABEXW010000223">
    <property type="protein sequence ID" value="KAF4967786.1"/>
    <property type="molecule type" value="Genomic_DNA"/>
</dbReference>
<dbReference type="AlphaFoldDB" id="A0A8H4XB69"/>
<evidence type="ECO:0000313" key="2">
    <source>
        <dbReference type="EMBL" id="KAF4967786.1"/>
    </source>
</evidence>